<keyword evidence="3" id="KW-1185">Reference proteome</keyword>
<keyword evidence="2" id="KW-0808">Transferase</keyword>
<sequence>MKGAMHKEVSVETLEGIKRPRLGKQGQEAFYRQIVQANQKYTDEVEPLYKSINVPVLILWGEEDTWIPLERGQKLHERVSTSSFVTIPEAGHLCRKINQQPCYLIY</sequence>
<dbReference type="InterPro" id="IPR029058">
    <property type="entry name" value="AB_hydrolase_fold"/>
</dbReference>
<evidence type="ECO:0000259" key="1">
    <source>
        <dbReference type="Pfam" id="PF08386"/>
    </source>
</evidence>
<dbReference type="STRING" id="1462526.BN990_02262"/>
<dbReference type="PANTHER" id="PTHR46438:SF2">
    <property type="entry name" value="ALPHA_BETA-HYDROLASES SUPERFAMILY PROTEIN"/>
    <property type="match status" value="1"/>
</dbReference>
<evidence type="ECO:0000313" key="3">
    <source>
        <dbReference type="Proteomes" id="UP000028875"/>
    </source>
</evidence>
<gene>
    <name evidence="2" type="ORF">BN990_02262</name>
</gene>
<dbReference type="Pfam" id="PF08386">
    <property type="entry name" value="Abhydrolase_4"/>
    <property type="match status" value="1"/>
</dbReference>
<dbReference type="GO" id="GO:0016740">
    <property type="term" value="F:transferase activity"/>
    <property type="evidence" value="ECO:0007669"/>
    <property type="project" value="UniProtKB-KW"/>
</dbReference>
<dbReference type="InterPro" id="IPR013595">
    <property type="entry name" value="Pept_S33_TAP-like_C"/>
</dbReference>
<feature type="domain" description="Peptidase S33 tripeptidyl aminopeptidase-like C-terminal" evidence="1">
    <location>
        <begin position="50"/>
        <end position="102"/>
    </location>
</feature>
<organism evidence="2 3">
    <name type="scientific">Virgibacillus massiliensis</name>
    <dbReference type="NCBI Taxonomy" id="1462526"/>
    <lineage>
        <taxon>Bacteria</taxon>
        <taxon>Bacillati</taxon>
        <taxon>Bacillota</taxon>
        <taxon>Bacilli</taxon>
        <taxon>Bacillales</taxon>
        <taxon>Bacillaceae</taxon>
        <taxon>Virgibacillus</taxon>
    </lineage>
</organism>
<dbReference type="eggNOG" id="COG2267">
    <property type="taxonomic scope" value="Bacteria"/>
</dbReference>
<dbReference type="AlphaFoldDB" id="A0A024QCL2"/>
<accession>A0A024QCL2</accession>
<dbReference type="Gene3D" id="3.40.50.1820">
    <property type="entry name" value="alpha/beta hydrolase"/>
    <property type="match status" value="1"/>
</dbReference>
<comment type="caution">
    <text evidence="2">The sequence shown here is derived from an EMBL/GenBank/DDBJ whole genome shotgun (WGS) entry which is preliminary data.</text>
</comment>
<proteinExistence type="predicted"/>
<name>A0A024QCL2_9BACI</name>
<reference evidence="2 3" key="1">
    <citation type="submission" date="2014-03" db="EMBL/GenBank/DDBJ databases">
        <authorList>
            <person name="Urmite Genomes U."/>
        </authorList>
    </citation>
    <scope>NUCLEOTIDE SEQUENCE [LARGE SCALE GENOMIC DNA]</scope>
    <source>
        <strain evidence="2 3">Vm-5</strain>
    </source>
</reference>
<dbReference type="EMBL" id="CCDP010000001">
    <property type="protein sequence ID" value="CDQ39945.1"/>
    <property type="molecule type" value="Genomic_DNA"/>
</dbReference>
<protein>
    <submittedName>
        <fullName evidence="2">Acetoin dehydrogenase E2 subunit dihydrolipoyllysine-residue acetyltransferase</fullName>
    </submittedName>
</protein>
<dbReference type="PANTHER" id="PTHR46438">
    <property type="entry name" value="ALPHA/BETA-HYDROLASES SUPERFAMILY PROTEIN"/>
    <property type="match status" value="1"/>
</dbReference>
<evidence type="ECO:0000313" key="2">
    <source>
        <dbReference type="EMBL" id="CDQ39945.1"/>
    </source>
</evidence>
<dbReference type="SUPFAM" id="SSF53474">
    <property type="entry name" value="alpha/beta-Hydrolases"/>
    <property type="match status" value="1"/>
</dbReference>
<reference evidence="3" key="2">
    <citation type="submission" date="2014-05" db="EMBL/GenBank/DDBJ databases">
        <title>Draft genome sequence of Virgibacillus massiliensis Vm-5.</title>
        <authorList>
            <person name="Khelaifia S."/>
            <person name="Croce O."/>
            <person name="Lagier J.C."/>
            <person name="Raoult D."/>
        </authorList>
    </citation>
    <scope>NUCLEOTIDE SEQUENCE [LARGE SCALE GENOMIC DNA]</scope>
    <source>
        <strain evidence="3">Vm-5</strain>
    </source>
</reference>
<dbReference type="Proteomes" id="UP000028875">
    <property type="component" value="Unassembled WGS sequence"/>
</dbReference>